<organism evidence="1 2">
    <name type="scientific">Rubroshorea leprosula</name>
    <dbReference type="NCBI Taxonomy" id="152421"/>
    <lineage>
        <taxon>Eukaryota</taxon>
        <taxon>Viridiplantae</taxon>
        <taxon>Streptophyta</taxon>
        <taxon>Embryophyta</taxon>
        <taxon>Tracheophyta</taxon>
        <taxon>Spermatophyta</taxon>
        <taxon>Magnoliopsida</taxon>
        <taxon>eudicotyledons</taxon>
        <taxon>Gunneridae</taxon>
        <taxon>Pentapetalae</taxon>
        <taxon>rosids</taxon>
        <taxon>malvids</taxon>
        <taxon>Malvales</taxon>
        <taxon>Dipterocarpaceae</taxon>
        <taxon>Rubroshorea</taxon>
    </lineage>
</organism>
<gene>
    <name evidence="1" type="ORF">SLEP1_g56318</name>
</gene>
<accession>A0AAV5ML40</accession>
<comment type="caution">
    <text evidence="1">The sequence shown here is derived from an EMBL/GenBank/DDBJ whole genome shotgun (WGS) entry which is preliminary data.</text>
</comment>
<dbReference type="Proteomes" id="UP001054252">
    <property type="component" value="Unassembled WGS sequence"/>
</dbReference>
<reference evidence="1 2" key="1">
    <citation type="journal article" date="2021" name="Commun. Biol.">
        <title>The genome of Shorea leprosula (Dipterocarpaceae) highlights the ecological relevance of drought in aseasonal tropical rainforests.</title>
        <authorList>
            <person name="Ng K.K.S."/>
            <person name="Kobayashi M.J."/>
            <person name="Fawcett J.A."/>
            <person name="Hatakeyama M."/>
            <person name="Paape T."/>
            <person name="Ng C.H."/>
            <person name="Ang C.C."/>
            <person name="Tnah L.H."/>
            <person name="Lee C.T."/>
            <person name="Nishiyama T."/>
            <person name="Sese J."/>
            <person name="O'Brien M.J."/>
            <person name="Copetti D."/>
            <person name="Mohd Noor M.I."/>
            <person name="Ong R.C."/>
            <person name="Putra M."/>
            <person name="Sireger I.Z."/>
            <person name="Indrioko S."/>
            <person name="Kosugi Y."/>
            <person name="Izuno A."/>
            <person name="Isagi Y."/>
            <person name="Lee S.L."/>
            <person name="Shimizu K.K."/>
        </authorList>
    </citation>
    <scope>NUCLEOTIDE SEQUENCE [LARGE SCALE GENOMIC DNA]</scope>
    <source>
        <strain evidence="1">214</strain>
    </source>
</reference>
<dbReference type="EMBL" id="BPVZ01000305">
    <property type="protein sequence ID" value="GKV49578.1"/>
    <property type="molecule type" value="Genomic_DNA"/>
</dbReference>
<keyword evidence="2" id="KW-1185">Reference proteome</keyword>
<evidence type="ECO:0000313" key="2">
    <source>
        <dbReference type="Proteomes" id="UP001054252"/>
    </source>
</evidence>
<dbReference type="AlphaFoldDB" id="A0AAV5ML40"/>
<evidence type="ECO:0000313" key="1">
    <source>
        <dbReference type="EMBL" id="GKV49578.1"/>
    </source>
</evidence>
<name>A0AAV5ML40_9ROSI</name>
<proteinExistence type="predicted"/>
<sequence length="41" mass="4612">MHSSFTDHGPVEFAESRKVQPLKILPLFQSVNMTEIVQNVG</sequence>
<protein>
    <submittedName>
        <fullName evidence="1">Uncharacterized protein</fullName>
    </submittedName>
</protein>